<dbReference type="NCBIfam" id="TIGR00244">
    <property type="entry name" value="transcriptional regulator NrdR"/>
    <property type="match status" value="1"/>
</dbReference>
<dbReference type="AlphaFoldDB" id="X0TPH2"/>
<dbReference type="HAMAP" id="MF_00440">
    <property type="entry name" value="NrdR"/>
    <property type="match status" value="1"/>
</dbReference>
<dbReference type="EMBL" id="BARS01017184">
    <property type="protein sequence ID" value="GAF95144.1"/>
    <property type="molecule type" value="Genomic_DNA"/>
</dbReference>
<dbReference type="GO" id="GO:0005524">
    <property type="term" value="F:ATP binding"/>
    <property type="evidence" value="ECO:0007669"/>
    <property type="project" value="UniProtKB-KW"/>
</dbReference>
<dbReference type="InterPro" id="IPR003796">
    <property type="entry name" value="RNR_NrdR-like"/>
</dbReference>
<comment type="caution">
    <text evidence="4">The sequence shown here is derived from an EMBL/GenBank/DDBJ whole genome shotgun (WGS) entry which is preliminary data.</text>
</comment>
<dbReference type="GO" id="GO:0045892">
    <property type="term" value="P:negative regulation of DNA-templated transcription"/>
    <property type="evidence" value="ECO:0007669"/>
    <property type="project" value="InterPro"/>
</dbReference>
<evidence type="ECO:0000259" key="3">
    <source>
        <dbReference type="PROSITE" id="PS51161"/>
    </source>
</evidence>
<keyword evidence="2" id="KW-0067">ATP-binding</keyword>
<dbReference type="PROSITE" id="PS51161">
    <property type="entry name" value="ATP_CONE"/>
    <property type="match status" value="1"/>
</dbReference>
<evidence type="ECO:0000256" key="2">
    <source>
        <dbReference type="ARBA" id="ARBA00022840"/>
    </source>
</evidence>
<dbReference type="InterPro" id="IPR005144">
    <property type="entry name" value="ATP-cone_dom"/>
</dbReference>
<dbReference type="PANTHER" id="PTHR30455:SF2">
    <property type="entry name" value="TRANSCRIPTIONAL REPRESSOR NRDR"/>
    <property type="match status" value="1"/>
</dbReference>
<dbReference type="GO" id="GO:0008270">
    <property type="term" value="F:zinc ion binding"/>
    <property type="evidence" value="ECO:0007669"/>
    <property type="project" value="InterPro"/>
</dbReference>
<dbReference type="PANTHER" id="PTHR30455">
    <property type="entry name" value="TRANSCRIPTIONAL REPRESSOR NRDR"/>
    <property type="match status" value="1"/>
</dbReference>
<protein>
    <recommendedName>
        <fullName evidence="3">ATP-cone domain-containing protein</fullName>
    </recommendedName>
</protein>
<proteinExistence type="inferred from homology"/>
<reference evidence="4" key="1">
    <citation type="journal article" date="2014" name="Front. Microbiol.">
        <title>High frequency of phylogenetically diverse reductive dehalogenase-homologous genes in deep subseafloor sedimentary metagenomes.</title>
        <authorList>
            <person name="Kawai M."/>
            <person name="Futagami T."/>
            <person name="Toyoda A."/>
            <person name="Takaki Y."/>
            <person name="Nishi S."/>
            <person name="Hori S."/>
            <person name="Arai W."/>
            <person name="Tsubouchi T."/>
            <person name="Morono Y."/>
            <person name="Uchiyama I."/>
            <person name="Ito T."/>
            <person name="Fujiyama A."/>
            <person name="Inagaki F."/>
            <person name="Takami H."/>
        </authorList>
    </citation>
    <scope>NUCLEOTIDE SEQUENCE</scope>
    <source>
        <strain evidence="4">Expedition CK06-06</strain>
    </source>
</reference>
<sequence>LSCSSRFTTHERLQPASLFVIKKDQRREEFNKDKLLTGIRKACEKRPLPTGTVDRLVDNIETELYQQGKAEIPSAVIGDMVMERLKNLDYIAYIRFASVYRDFTDITALKREIDTLVSDESEVSHPTSQLPLLPAEELVTMAKGQQRSRR</sequence>
<feature type="non-terminal residue" evidence="4">
    <location>
        <position position="1"/>
    </location>
</feature>
<organism evidence="4">
    <name type="scientific">marine sediment metagenome</name>
    <dbReference type="NCBI Taxonomy" id="412755"/>
    <lineage>
        <taxon>unclassified sequences</taxon>
        <taxon>metagenomes</taxon>
        <taxon>ecological metagenomes</taxon>
    </lineage>
</organism>
<feature type="domain" description="ATP-cone" evidence="3">
    <location>
        <begin position="18"/>
        <end position="108"/>
    </location>
</feature>
<accession>X0TPH2</accession>
<evidence type="ECO:0000256" key="1">
    <source>
        <dbReference type="ARBA" id="ARBA00022741"/>
    </source>
</evidence>
<dbReference type="Pfam" id="PF03477">
    <property type="entry name" value="ATP-cone"/>
    <property type="match status" value="1"/>
</dbReference>
<keyword evidence="1" id="KW-0547">Nucleotide-binding</keyword>
<gene>
    <name evidence="4" type="ORF">S01H1_28147</name>
</gene>
<name>X0TPH2_9ZZZZ</name>
<evidence type="ECO:0000313" key="4">
    <source>
        <dbReference type="EMBL" id="GAF95144.1"/>
    </source>
</evidence>